<accession>A0A2T0BIZ7</accession>
<feature type="active site" description="Nucleophile" evidence="4">
    <location>
        <position position="373"/>
    </location>
</feature>
<protein>
    <submittedName>
        <fullName evidence="7">6-phospho-beta-glucosidase BglA</fullName>
        <ecNumber evidence="7">3.2.1.86</ecNumber>
    </submittedName>
</protein>
<dbReference type="InterPro" id="IPR017853">
    <property type="entry name" value="GH"/>
</dbReference>
<dbReference type="GO" id="GO:0005829">
    <property type="term" value="C:cytosol"/>
    <property type="evidence" value="ECO:0007669"/>
    <property type="project" value="TreeGrafter"/>
</dbReference>
<dbReference type="AlphaFoldDB" id="A0A2T0BIZ7"/>
<dbReference type="GO" id="GO:0008706">
    <property type="term" value="F:6-phospho-beta-glucosidase activity"/>
    <property type="evidence" value="ECO:0007669"/>
    <property type="project" value="UniProtKB-EC"/>
</dbReference>
<dbReference type="Pfam" id="PF00232">
    <property type="entry name" value="Glyco_hydro_1"/>
    <property type="match status" value="1"/>
</dbReference>
<reference evidence="7 8" key="1">
    <citation type="submission" date="2018-03" db="EMBL/GenBank/DDBJ databases">
        <title>Genome sequence of Clostridium vincentii DSM 10228.</title>
        <authorList>
            <person name="Poehlein A."/>
            <person name="Daniel R."/>
        </authorList>
    </citation>
    <scope>NUCLEOTIDE SEQUENCE [LARGE SCALE GENOMIC DNA]</scope>
    <source>
        <strain evidence="7 8">DSM 10228</strain>
    </source>
</reference>
<dbReference type="InterPro" id="IPR001360">
    <property type="entry name" value="Glyco_hydro_1"/>
</dbReference>
<keyword evidence="3 6" id="KW-0326">Glycosidase</keyword>
<dbReference type="SUPFAM" id="SSF51445">
    <property type="entry name" value="(Trans)glycosidases"/>
    <property type="match status" value="1"/>
</dbReference>
<keyword evidence="8" id="KW-1185">Reference proteome</keyword>
<dbReference type="PANTHER" id="PTHR10353">
    <property type="entry name" value="GLYCOSYL HYDROLASE"/>
    <property type="match status" value="1"/>
</dbReference>
<dbReference type="GO" id="GO:0016052">
    <property type="term" value="P:carbohydrate catabolic process"/>
    <property type="evidence" value="ECO:0007669"/>
    <property type="project" value="TreeGrafter"/>
</dbReference>
<dbReference type="Proteomes" id="UP000239471">
    <property type="component" value="Unassembled WGS sequence"/>
</dbReference>
<proteinExistence type="inferred from homology"/>
<dbReference type="OrthoDB" id="2339329at2"/>
<gene>
    <name evidence="7" type="primary">bglA_2</name>
    <name evidence="7" type="ORF">CLVI_07190</name>
</gene>
<sequence>MAFSKDFLWGGAVAAHQLEGGWNKGGKGPSVADVMTAGAHGVPRVITDGVIPGNNYPNHEAIDFYGHYKEDIALFAEMGFKCFRTSIAWSRIFPKGDELEPNEEGLQFYDDMFDEMLKHGIEPVITLSHFEMPYHLAKEYGGFRSREVIDFFVRYSTTVMERYKNKVKYWMTFNEINNQKNFSGPLFGWTCSGVLYEEGENKEETMYQVVHHELVASALVIKKGHEINPDFKIGCMCSFVPMYPYSCNPEDMMLSVEAMHDRYLFADVHARGHYPTYALKEWARKGYNIKMEEADTKILQEGIVDYIGFSYYMSTAVKSGAEEADDGYGGKTSEVVNPHVKASDWGWQIDPVGLRYSLNLLYERYELPLFIVENGFGAIDVKEKDGSCDDQYRIDYLGAHIKEMEKAIELDGVDLMGYTPWGCIDLVSFTTGELKKRYGFIYVDKDNEGNGTLERSKKKSFDWYKKVIASNGEEI</sequence>
<dbReference type="InterPro" id="IPR018120">
    <property type="entry name" value="Glyco_hydro_1_AS"/>
</dbReference>
<evidence type="ECO:0000256" key="3">
    <source>
        <dbReference type="ARBA" id="ARBA00023295"/>
    </source>
</evidence>
<evidence type="ECO:0000256" key="5">
    <source>
        <dbReference type="RuleBase" id="RU003690"/>
    </source>
</evidence>
<dbReference type="PANTHER" id="PTHR10353:SF85">
    <property type="entry name" value="ARYL-PHOSPHO-BETA-D-GLUCOSIDASE BGLA"/>
    <property type="match status" value="1"/>
</dbReference>
<evidence type="ECO:0000313" key="8">
    <source>
        <dbReference type="Proteomes" id="UP000239471"/>
    </source>
</evidence>
<keyword evidence="2 6" id="KW-0378">Hydrolase</keyword>
<dbReference type="EMBL" id="PVXQ01000005">
    <property type="protein sequence ID" value="PRR83772.1"/>
    <property type="molecule type" value="Genomic_DNA"/>
</dbReference>
<dbReference type="PRINTS" id="PR00131">
    <property type="entry name" value="GLHYDRLASE1"/>
</dbReference>
<evidence type="ECO:0000256" key="4">
    <source>
        <dbReference type="PROSITE-ProRule" id="PRU10055"/>
    </source>
</evidence>
<name>A0A2T0BIZ7_9CLOT</name>
<dbReference type="NCBIfam" id="NF007154">
    <property type="entry name" value="PRK09589.1"/>
    <property type="match status" value="1"/>
</dbReference>
<dbReference type="InterPro" id="IPR033132">
    <property type="entry name" value="GH_1_N_CS"/>
</dbReference>
<comment type="similarity">
    <text evidence="1 5">Belongs to the glycosyl hydrolase 1 family.</text>
</comment>
<evidence type="ECO:0000256" key="6">
    <source>
        <dbReference type="RuleBase" id="RU004468"/>
    </source>
</evidence>
<organism evidence="7 8">
    <name type="scientific">Clostridium vincentii</name>
    <dbReference type="NCBI Taxonomy" id="52704"/>
    <lineage>
        <taxon>Bacteria</taxon>
        <taxon>Bacillati</taxon>
        <taxon>Bacillota</taxon>
        <taxon>Clostridia</taxon>
        <taxon>Eubacteriales</taxon>
        <taxon>Clostridiaceae</taxon>
        <taxon>Clostridium</taxon>
    </lineage>
</organism>
<dbReference type="PROSITE" id="PS00572">
    <property type="entry name" value="GLYCOSYL_HYDROL_F1_1"/>
    <property type="match status" value="1"/>
</dbReference>
<evidence type="ECO:0000256" key="2">
    <source>
        <dbReference type="ARBA" id="ARBA00022801"/>
    </source>
</evidence>
<evidence type="ECO:0000256" key="1">
    <source>
        <dbReference type="ARBA" id="ARBA00010838"/>
    </source>
</evidence>
<evidence type="ECO:0000313" key="7">
    <source>
        <dbReference type="EMBL" id="PRR83772.1"/>
    </source>
</evidence>
<dbReference type="EC" id="3.2.1.86" evidence="7"/>
<comment type="caution">
    <text evidence="7">The sequence shown here is derived from an EMBL/GenBank/DDBJ whole genome shotgun (WGS) entry which is preliminary data.</text>
</comment>
<dbReference type="FunFam" id="3.20.20.80:FF:000004">
    <property type="entry name" value="Beta-glucosidase 6-phospho-beta-glucosidase"/>
    <property type="match status" value="1"/>
</dbReference>
<dbReference type="RefSeq" id="WP_106058750.1">
    <property type="nucleotide sequence ID" value="NZ_PVXQ01000005.1"/>
</dbReference>
<dbReference type="Gene3D" id="3.20.20.80">
    <property type="entry name" value="Glycosidases"/>
    <property type="match status" value="1"/>
</dbReference>
<dbReference type="NCBIfam" id="NF011589">
    <property type="entry name" value="PRK15014.1"/>
    <property type="match status" value="1"/>
</dbReference>
<dbReference type="PROSITE" id="PS00653">
    <property type="entry name" value="GLYCOSYL_HYDROL_F1_2"/>
    <property type="match status" value="1"/>
</dbReference>